<protein>
    <recommendedName>
        <fullName evidence="3">Iron-containing alcohol dehydrogenase</fullName>
    </recommendedName>
</protein>
<evidence type="ECO:0000313" key="2">
    <source>
        <dbReference type="Proteomes" id="UP000010729"/>
    </source>
</evidence>
<dbReference type="EMBL" id="ANPE02000111">
    <property type="protein sequence ID" value="EMY34484.1"/>
    <property type="molecule type" value="Genomic_DNA"/>
</dbReference>
<organism evidence="1 2">
    <name type="scientific">Arthrobacter crystallopoietes BAB-32</name>
    <dbReference type="NCBI Taxonomy" id="1246476"/>
    <lineage>
        <taxon>Bacteria</taxon>
        <taxon>Bacillati</taxon>
        <taxon>Actinomycetota</taxon>
        <taxon>Actinomycetes</taxon>
        <taxon>Micrococcales</taxon>
        <taxon>Micrococcaceae</taxon>
        <taxon>Crystallibacter</taxon>
    </lineage>
</organism>
<accession>N1V393</accession>
<evidence type="ECO:0000313" key="1">
    <source>
        <dbReference type="EMBL" id="EMY34484.1"/>
    </source>
</evidence>
<keyword evidence="2" id="KW-1185">Reference proteome</keyword>
<gene>
    <name evidence="1" type="ORF">D477_009485</name>
</gene>
<dbReference type="Gene3D" id="3.40.50.1970">
    <property type="match status" value="1"/>
</dbReference>
<evidence type="ECO:0008006" key="3">
    <source>
        <dbReference type="Google" id="ProtNLM"/>
    </source>
</evidence>
<dbReference type="AlphaFoldDB" id="N1V393"/>
<dbReference type="OrthoDB" id="9815791at2"/>
<name>N1V393_9MICC</name>
<dbReference type="Proteomes" id="UP000010729">
    <property type="component" value="Unassembled WGS sequence"/>
</dbReference>
<feature type="non-terminal residue" evidence="1">
    <location>
        <position position="53"/>
    </location>
</feature>
<comment type="caution">
    <text evidence="1">The sequence shown here is derived from an EMBL/GenBank/DDBJ whole genome shotgun (WGS) entry which is preliminary data.</text>
</comment>
<proteinExistence type="predicted"/>
<sequence>MSLTFEHVTLRQRVLFGTGKAPENLAAEVERFGAQKVMVIASEFEAAIAREVS</sequence>
<reference evidence="1 2" key="1">
    <citation type="journal article" date="2013" name="Genome Announc.">
        <title>Draft Genome Sequence of Arthrobacter crystallopoietes Strain BAB-32, Revealing Genes for Bioremediation.</title>
        <authorList>
            <person name="Joshi M.N."/>
            <person name="Pandit A.S."/>
            <person name="Sharma A."/>
            <person name="Pandya R.V."/>
            <person name="Desai S.M."/>
            <person name="Saxena A.K."/>
            <person name="Bagatharia S.B."/>
        </authorList>
    </citation>
    <scope>NUCLEOTIDE SEQUENCE [LARGE SCALE GENOMIC DNA]</scope>
    <source>
        <strain evidence="1 2">BAB-32</strain>
    </source>
</reference>